<organism evidence="1 2">
    <name type="scientific">Vermiconidia calcicola</name>
    <dbReference type="NCBI Taxonomy" id="1690605"/>
    <lineage>
        <taxon>Eukaryota</taxon>
        <taxon>Fungi</taxon>
        <taxon>Dikarya</taxon>
        <taxon>Ascomycota</taxon>
        <taxon>Pezizomycotina</taxon>
        <taxon>Dothideomycetes</taxon>
        <taxon>Dothideomycetidae</taxon>
        <taxon>Mycosphaerellales</taxon>
        <taxon>Extremaceae</taxon>
        <taxon>Vermiconidia</taxon>
    </lineage>
</organism>
<dbReference type="EMBL" id="JAUTXU010000013">
    <property type="protein sequence ID" value="KAK3722433.1"/>
    <property type="molecule type" value="Genomic_DNA"/>
</dbReference>
<evidence type="ECO:0000313" key="1">
    <source>
        <dbReference type="EMBL" id="KAK3722433.1"/>
    </source>
</evidence>
<keyword evidence="2" id="KW-1185">Reference proteome</keyword>
<proteinExistence type="predicted"/>
<reference evidence="1" key="1">
    <citation type="submission" date="2023-07" db="EMBL/GenBank/DDBJ databases">
        <title>Black Yeasts Isolated from many extreme environments.</title>
        <authorList>
            <person name="Coleine C."/>
            <person name="Stajich J.E."/>
            <person name="Selbmann L."/>
        </authorList>
    </citation>
    <scope>NUCLEOTIDE SEQUENCE</scope>
    <source>
        <strain evidence="1">CCFEE 5714</strain>
    </source>
</reference>
<protein>
    <submittedName>
        <fullName evidence="1">Uncharacterized protein</fullName>
    </submittedName>
</protein>
<comment type="caution">
    <text evidence="1">The sequence shown here is derived from an EMBL/GenBank/DDBJ whole genome shotgun (WGS) entry which is preliminary data.</text>
</comment>
<dbReference type="Proteomes" id="UP001281147">
    <property type="component" value="Unassembled WGS sequence"/>
</dbReference>
<evidence type="ECO:0000313" key="2">
    <source>
        <dbReference type="Proteomes" id="UP001281147"/>
    </source>
</evidence>
<accession>A0ACC3NSN2</accession>
<name>A0ACC3NSN2_9PEZI</name>
<sequence length="204" mass="22399">MSRAYSIKLGGSAVLNAERLKSTLEDLVRGQLLRRTPSSPAAHEGEYGVHMRRSTGLKTTISITLPDDHDPWLLDAIKSLELVVDVSLYDAGRDDNGEANHWLPSSKPIEARTRDVGGGLSSGRSGSKLLDMPAEVRLSIFEYALSDVTAVSDPAAVLNFKQPIPALCQVNRQLRKEAMQVAYETRLHTIARSKLRDLLADVRP</sequence>
<gene>
    <name evidence="1" type="ORF">LTR37_002425</name>
</gene>